<keyword evidence="2" id="KW-1185">Reference proteome</keyword>
<proteinExistence type="predicted"/>
<sequence length="598" mass="67114">MKISNILDLLPQSLEWMVLFNLEKVRPIAGDEVTRAMFYLPETIDLNPFSHVVLTSAGRLVATLSENSLVDPYSGNICEKPPEGRTLACQFADRLSLFAIDEADCIGLGEIAGFSPVLLHLVLNDHEGHATAIFDYDPDHPPDHRHYELLRAVGVRFVDGKSQDGYYLAQFRNRLPIHIHAGILSHFERTGNCNLFFLQHGKIDSPLEQGLLEAGSRRITWGKNQAIAWLQKTTESALQSPLSMTCFPPAPEPPFAYGDLVPLGFVLRSLRDTQMTEAYAQLSAYIISQQQEFLWAFHQKRLITATDSALVMQGLTGDLSATYAALEQFSDGQGYYPQLWAESSLPHRMIKDPSCTHWCQTDFATTAMIRALQLSNGIEPKTPITYLTDKMAERSGLYFANPYLVDYYLALALQEDTPTSQLARQQLLEEVLSSRNKDLSFGYFDIPLSTALAILTIAALGSQGRIMRASQLRLLDFLDSAGSFPASIPFYSSLRLDASEQSDFKLKMMQLNLFADPRKRSQIQQIGEEYHSISLYVDNHKMISTALAVSALNTPCHVETYDIDRLPPVNAHPRYRCRDQISYIAKFALRPYVEVSAN</sequence>
<reference evidence="1 2" key="1">
    <citation type="submission" date="2023-12" db="EMBL/GenBank/DDBJ databases">
        <title>Baltic Sea Cyanobacteria.</title>
        <authorList>
            <person name="Delbaje E."/>
            <person name="Fewer D.P."/>
            <person name="Shishido T.K."/>
        </authorList>
    </citation>
    <scope>NUCLEOTIDE SEQUENCE [LARGE SCALE GENOMIC DNA]</scope>
    <source>
        <strain evidence="1 2">UHCC 0370</strain>
    </source>
</reference>
<name>A0ABU5TP84_9CYAN</name>
<dbReference type="Proteomes" id="UP001301388">
    <property type="component" value="Unassembled WGS sequence"/>
</dbReference>
<evidence type="ECO:0000313" key="2">
    <source>
        <dbReference type="Proteomes" id="UP001301388"/>
    </source>
</evidence>
<dbReference type="EMBL" id="JAYGIE010000109">
    <property type="protein sequence ID" value="MEA5480089.1"/>
    <property type="molecule type" value="Genomic_DNA"/>
</dbReference>
<organism evidence="1 2">
    <name type="scientific">Pseudanabaena galeata UHCC 0370</name>
    <dbReference type="NCBI Taxonomy" id="3110310"/>
    <lineage>
        <taxon>Bacteria</taxon>
        <taxon>Bacillati</taxon>
        <taxon>Cyanobacteriota</taxon>
        <taxon>Cyanophyceae</taxon>
        <taxon>Pseudanabaenales</taxon>
        <taxon>Pseudanabaenaceae</taxon>
        <taxon>Pseudanabaena</taxon>
    </lineage>
</organism>
<comment type="caution">
    <text evidence="1">The sequence shown here is derived from an EMBL/GenBank/DDBJ whole genome shotgun (WGS) entry which is preliminary data.</text>
</comment>
<evidence type="ECO:0000313" key="1">
    <source>
        <dbReference type="EMBL" id="MEA5480089.1"/>
    </source>
</evidence>
<gene>
    <name evidence="1" type="ORF">VB774_20870</name>
</gene>
<protein>
    <recommendedName>
        <fullName evidence="3">YcaO domain-containing protein</fullName>
    </recommendedName>
</protein>
<dbReference type="RefSeq" id="WP_323263179.1">
    <property type="nucleotide sequence ID" value="NZ_JAYGIE010000109.1"/>
</dbReference>
<accession>A0ABU5TP84</accession>
<evidence type="ECO:0008006" key="3">
    <source>
        <dbReference type="Google" id="ProtNLM"/>
    </source>
</evidence>